<feature type="domain" description="Ketopantoate reductase C-terminal" evidence="12">
    <location>
        <begin position="196"/>
        <end position="318"/>
    </location>
</feature>
<dbReference type="InterPro" id="IPR013752">
    <property type="entry name" value="KPA_reductase"/>
</dbReference>
<evidence type="ECO:0000256" key="6">
    <source>
        <dbReference type="ARBA" id="ARBA00022857"/>
    </source>
</evidence>
<dbReference type="AlphaFoldDB" id="A0AAU7J8Q0"/>
<comment type="function">
    <text evidence="10">Catalyzes the NADPH-dependent reduction of ketopantoate into pantoic acid.</text>
</comment>
<dbReference type="RefSeq" id="WP_406853551.1">
    <property type="nucleotide sequence ID" value="NZ_CP157484.1"/>
</dbReference>
<dbReference type="NCBIfam" id="NF005089">
    <property type="entry name" value="PRK06522.1-4"/>
    <property type="match status" value="1"/>
</dbReference>
<dbReference type="NCBIfam" id="TIGR00745">
    <property type="entry name" value="apbA_panE"/>
    <property type="match status" value="1"/>
</dbReference>
<evidence type="ECO:0000256" key="9">
    <source>
        <dbReference type="ARBA" id="ARBA00048793"/>
    </source>
</evidence>
<comment type="catalytic activity">
    <reaction evidence="9 10">
        <text>(R)-pantoate + NADP(+) = 2-dehydropantoate + NADPH + H(+)</text>
        <dbReference type="Rhea" id="RHEA:16233"/>
        <dbReference type="ChEBI" id="CHEBI:11561"/>
        <dbReference type="ChEBI" id="CHEBI:15378"/>
        <dbReference type="ChEBI" id="CHEBI:15980"/>
        <dbReference type="ChEBI" id="CHEBI:57783"/>
        <dbReference type="ChEBI" id="CHEBI:58349"/>
        <dbReference type="EC" id="1.1.1.169"/>
    </reaction>
</comment>
<dbReference type="EMBL" id="CP157484">
    <property type="protein sequence ID" value="XBO36736.1"/>
    <property type="molecule type" value="Genomic_DNA"/>
</dbReference>
<organism evidence="13">
    <name type="scientific">Alsobacter sp. KACC 23698</name>
    <dbReference type="NCBI Taxonomy" id="3149229"/>
    <lineage>
        <taxon>Bacteria</taxon>
        <taxon>Pseudomonadati</taxon>
        <taxon>Pseudomonadota</taxon>
        <taxon>Alphaproteobacteria</taxon>
        <taxon>Hyphomicrobiales</taxon>
        <taxon>Alsobacteraceae</taxon>
        <taxon>Alsobacter</taxon>
    </lineage>
</organism>
<dbReference type="InterPro" id="IPR001557">
    <property type="entry name" value="L-lactate/malate_DH"/>
</dbReference>
<dbReference type="Pfam" id="PF08546">
    <property type="entry name" value="ApbA_C"/>
    <property type="match status" value="1"/>
</dbReference>
<dbReference type="SUPFAM" id="SSF51735">
    <property type="entry name" value="NAD(P)-binding Rossmann-fold domains"/>
    <property type="match status" value="1"/>
</dbReference>
<dbReference type="PRINTS" id="PR00086">
    <property type="entry name" value="LLDHDRGNASE"/>
</dbReference>
<comment type="pathway">
    <text evidence="1 10">Cofactor biosynthesis; (R)-pantothenate biosynthesis; (R)-pantoate from 3-methyl-2-oxobutanoate: step 2/2.</text>
</comment>
<evidence type="ECO:0000313" key="13">
    <source>
        <dbReference type="EMBL" id="XBO36736.1"/>
    </source>
</evidence>
<dbReference type="GO" id="GO:0005737">
    <property type="term" value="C:cytoplasm"/>
    <property type="evidence" value="ECO:0007669"/>
    <property type="project" value="TreeGrafter"/>
</dbReference>
<dbReference type="EC" id="1.1.1.169" evidence="3 10"/>
<dbReference type="InterPro" id="IPR013332">
    <property type="entry name" value="KPR_N"/>
</dbReference>
<dbReference type="Gene3D" id="1.10.1040.10">
    <property type="entry name" value="N-(1-d-carboxylethyl)-l-norvaline Dehydrogenase, domain 2"/>
    <property type="match status" value="1"/>
</dbReference>
<evidence type="ECO:0000256" key="8">
    <source>
        <dbReference type="ARBA" id="ARBA00032024"/>
    </source>
</evidence>
<dbReference type="InterPro" id="IPR003710">
    <property type="entry name" value="ApbA"/>
</dbReference>
<dbReference type="PANTHER" id="PTHR21708:SF45">
    <property type="entry name" value="2-DEHYDROPANTOATE 2-REDUCTASE"/>
    <property type="match status" value="1"/>
</dbReference>
<proteinExistence type="inferred from homology"/>
<sequence length="328" mass="34017">MKVCVFGAGAVGSNIAAHLLRASTAEVAIVARGPHLEAMRRRGLTLKSDTDAFTVETPLATDDPASLGPQDLVLVTLKAVSLPSCAPAIGRLVAPGGAAAFLSNGVPWWWRHGLDDAPATLPLLDPDGALWRDVGPERSLGGVIYSPNAIVEPGVVVNRARSRFVFGAPKAGPNPMLDRTVALFREAGMEARASADIRREIWLKLLLNAPGNPLAALTRLSAGERAQDEGLVAVASAIIREVLAVAAAEGWDLAADVDVEAAVRPAGALGGGRPSMLQDVLAGRPTEVEALLGQPAAFAKAHGLATPVVDVVLPLMRGLDRAVRAGRT</sequence>
<evidence type="ECO:0000259" key="11">
    <source>
        <dbReference type="Pfam" id="PF02558"/>
    </source>
</evidence>
<dbReference type="InterPro" id="IPR036291">
    <property type="entry name" value="NAD(P)-bd_dom_sf"/>
</dbReference>
<evidence type="ECO:0000256" key="10">
    <source>
        <dbReference type="RuleBase" id="RU362068"/>
    </source>
</evidence>
<keyword evidence="6 10" id="KW-0521">NADP</keyword>
<dbReference type="InterPro" id="IPR008927">
    <property type="entry name" value="6-PGluconate_DH-like_C_sf"/>
</dbReference>
<evidence type="ECO:0000256" key="1">
    <source>
        <dbReference type="ARBA" id="ARBA00004994"/>
    </source>
</evidence>
<keyword evidence="5 10" id="KW-0566">Pantothenate biosynthesis</keyword>
<evidence type="ECO:0000256" key="2">
    <source>
        <dbReference type="ARBA" id="ARBA00007870"/>
    </source>
</evidence>
<name>A0AAU7J8Q0_9HYPH</name>
<dbReference type="InterPro" id="IPR013328">
    <property type="entry name" value="6PGD_dom2"/>
</dbReference>
<evidence type="ECO:0000256" key="4">
    <source>
        <dbReference type="ARBA" id="ARBA00019465"/>
    </source>
</evidence>
<dbReference type="InterPro" id="IPR051402">
    <property type="entry name" value="KPR-Related"/>
</dbReference>
<dbReference type="Gene3D" id="3.40.50.720">
    <property type="entry name" value="NAD(P)-binding Rossmann-like Domain"/>
    <property type="match status" value="1"/>
</dbReference>
<dbReference type="PANTHER" id="PTHR21708">
    <property type="entry name" value="PROBABLE 2-DEHYDROPANTOATE 2-REDUCTASE"/>
    <property type="match status" value="1"/>
</dbReference>
<protein>
    <recommendedName>
        <fullName evidence="4 10">2-dehydropantoate 2-reductase</fullName>
        <ecNumber evidence="3 10">1.1.1.169</ecNumber>
    </recommendedName>
    <alternativeName>
        <fullName evidence="8 10">Ketopantoate reductase</fullName>
    </alternativeName>
</protein>
<reference evidence="13" key="1">
    <citation type="submission" date="2024-05" db="EMBL/GenBank/DDBJ databases">
        <authorList>
            <person name="Kim S."/>
            <person name="Heo J."/>
            <person name="Choi H."/>
            <person name="Choi Y."/>
            <person name="Kwon S.-W."/>
            <person name="Kim Y."/>
        </authorList>
    </citation>
    <scope>NUCLEOTIDE SEQUENCE</scope>
    <source>
        <strain evidence="13">KACC 23698</strain>
    </source>
</reference>
<evidence type="ECO:0000256" key="7">
    <source>
        <dbReference type="ARBA" id="ARBA00023002"/>
    </source>
</evidence>
<keyword evidence="7 10" id="KW-0560">Oxidoreductase</keyword>
<dbReference type="GO" id="GO:0015940">
    <property type="term" value="P:pantothenate biosynthetic process"/>
    <property type="evidence" value="ECO:0007669"/>
    <property type="project" value="UniProtKB-KW"/>
</dbReference>
<dbReference type="GO" id="GO:0008677">
    <property type="term" value="F:2-dehydropantoate 2-reductase activity"/>
    <property type="evidence" value="ECO:0007669"/>
    <property type="project" value="UniProtKB-EC"/>
</dbReference>
<feature type="domain" description="Ketopantoate reductase N-terminal" evidence="11">
    <location>
        <begin position="3"/>
        <end position="168"/>
    </location>
</feature>
<evidence type="ECO:0000256" key="3">
    <source>
        <dbReference type="ARBA" id="ARBA00013014"/>
    </source>
</evidence>
<gene>
    <name evidence="13" type="ORF">ABEG18_13345</name>
</gene>
<dbReference type="FunFam" id="1.10.1040.10:FF:000017">
    <property type="entry name" value="2-dehydropantoate 2-reductase"/>
    <property type="match status" value="1"/>
</dbReference>
<comment type="similarity">
    <text evidence="2 10">Belongs to the ketopantoate reductase family.</text>
</comment>
<evidence type="ECO:0000256" key="5">
    <source>
        <dbReference type="ARBA" id="ARBA00022655"/>
    </source>
</evidence>
<accession>A0AAU7J8Q0</accession>
<dbReference type="SUPFAM" id="SSF48179">
    <property type="entry name" value="6-phosphogluconate dehydrogenase C-terminal domain-like"/>
    <property type="match status" value="1"/>
</dbReference>
<evidence type="ECO:0000259" key="12">
    <source>
        <dbReference type="Pfam" id="PF08546"/>
    </source>
</evidence>
<dbReference type="Pfam" id="PF02558">
    <property type="entry name" value="ApbA"/>
    <property type="match status" value="1"/>
</dbReference>